<sequence length="222" mass="25603">MPSKFVAKSFAREEIAQSADRIRRDVVALIERSLPEFKDTYSIDNYSQKINHLLELKEKVNGISSELNMHCKKISRLVEGSIRRVISLQKSEPWVRSITVDSAADIVTFFQTSLKETQAWHDRSLTMVTDFLRDPGTVTRLVVLISGVISLSDDDKWGGLRELVAQYPWYKLVRVRISDGTRSDWDQSPYDEASYYVEHEPLHRGIARFDLPRLPICLLQFS</sequence>
<comment type="caution">
    <text evidence="1">The sequence shown here is derived from an EMBL/GenBank/DDBJ whole genome shotgun (WGS) entry which is preliminary data.</text>
</comment>
<protein>
    <submittedName>
        <fullName evidence="1">Uncharacterized protein</fullName>
    </submittedName>
</protein>
<name>A0A5J5EB88_9PEZI</name>
<keyword evidence="2" id="KW-1185">Reference proteome</keyword>
<organism evidence="1 2">
    <name type="scientific">Sphaerosporella brunnea</name>
    <dbReference type="NCBI Taxonomy" id="1250544"/>
    <lineage>
        <taxon>Eukaryota</taxon>
        <taxon>Fungi</taxon>
        <taxon>Dikarya</taxon>
        <taxon>Ascomycota</taxon>
        <taxon>Pezizomycotina</taxon>
        <taxon>Pezizomycetes</taxon>
        <taxon>Pezizales</taxon>
        <taxon>Pyronemataceae</taxon>
        <taxon>Sphaerosporella</taxon>
    </lineage>
</organism>
<gene>
    <name evidence="1" type="ORF">FN846DRAFT_982338</name>
</gene>
<dbReference type="InParanoid" id="A0A5J5EB88"/>
<evidence type="ECO:0000313" key="2">
    <source>
        <dbReference type="Proteomes" id="UP000326924"/>
    </source>
</evidence>
<dbReference type="AlphaFoldDB" id="A0A5J5EB88"/>
<proteinExistence type="predicted"/>
<dbReference type="Proteomes" id="UP000326924">
    <property type="component" value="Unassembled WGS sequence"/>
</dbReference>
<dbReference type="EMBL" id="VXIS01000622">
    <property type="protein sequence ID" value="KAA8892715.1"/>
    <property type="molecule type" value="Genomic_DNA"/>
</dbReference>
<accession>A0A5J5EB88</accession>
<evidence type="ECO:0000313" key="1">
    <source>
        <dbReference type="EMBL" id="KAA8892715.1"/>
    </source>
</evidence>
<reference evidence="1 2" key="1">
    <citation type="submission" date="2019-09" db="EMBL/GenBank/DDBJ databases">
        <title>Draft genome of the ectomycorrhizal ascomycete Sphaerosporella brunnea.</title>
        <authorList>
            <consortium name="DOE Joint Genome Institute"/>
            <person name="Benucci G.M."/>
            <person name="Marozzi G."/>
            <person name="Antonielli L."/>
            <person name="Sanchez S."/>
            <person name="Marco P."/>
            <person name="Wang X."/>
            <person name="Falini L.B."/>
            <person name="Barry K."/>
            <person name="Haridas S."/>
            <person name="Lipzen A."/>
            <person name="Labutti K."/>
            <person name="Grigoriev I.V."/>
            <person name="Murat C."/>
            <person name="Martin F."/>
            <person name="Albertini E."/>
            <person name="Donnini D."/>
            <person name="Bonito G."/>
        </authorList>
    </citation>
    <scope>NUCLEOTIDE SEQUENCE [LARGE SCALE GENOMIC DNA]</scope>
    <source>
        <strain evidence="1 2">Sb_GMNB300</strain>
    </source>
</reference>